<sequence>MNQYKEYALEDFVLDARFQSWVRYQRQPDVIFWQNFVKENPFQKSDVVQARALLESVYLHYKTDIDEAELDEEIQELLNKVRSQKADEVASQSRDDYNFWKKSIFSNLSAYRIAAVIAVVMGFGFLYHHYNFRNSSYQRLVAGKELEEIRNDTRTDKLVSLSDGSKVTLRPGSMLSYPESFVADKREVYLSGEAFFQVSKDSKRPFLVYANELITKVLGTSFTVNAARVNSKTTVEVQEGKVSVFKQHDFQASDLKKTFQTKGLVLTANQKMVLERENAEMLKTLSDKPEIVIKGANAGVFEFTNTPASQVLTDLKSAYQIDIIFDKELLSECPVTALLNRQSLFEKLDIICEVIEARYEIIDGQIVVYSKGCKS</sequence>
<feature type="transmembrane region" description="Helical" evidence="1">
    <location>
        <begin position="110"/>
        <end position="130"/>
    </location>
</feature>
<dbReference type="Proteomes" id="UP000256373">
    <property type="component" value="Unassembled WGS sequence"/>
</dbReference>
<dbReference type="Pfam" id="PF16344">
    <property type="entry name" value="FecR_C"/>
    <property type="match status" value="1"/>
</dbReference>
<dbReference type="EMBL" id="QNUL01000037">
    <property type="protein sequence ID" value="REA56547.1"/>
    <property type="molecule type" value="Genomic_DNA"/>
</dbReference>
<evidence type="ECO:0000259" key="2">
    <source>
        <dbReference type="Pfam" id="PF04773"/>
    </source>
</evidence>
<evidence type="ECO:0000256" key="1">
    <source>
        <dbReference type="SAM" id="Phobius"/>
    </source>
</evidence>
<dbReference type="InterPro" id="IPR032508">
    <property type="entry name" value="FecR_C"/>
</dbReference>
<keyword evidence="5" id="KW-1185">Reference proteome</keyword>
<gene>
    <name evidence="4" type="ORF">DSL64_26390</name>
</gene>
<evidence type="ECO:0000313" key="4">
    <source>
        <dbReference type="EMBL" id="REA56547.1"/>
    </source>
</evidence>
<dbReference type="InterPro" id="IPR006860">
    <property type="entry name" value="FecR"/>
</dbReference>
<dbReference type="PIRSF" id="PIRSF018266">
    <property type="entry name" value="FecR"/>
    <property type="match status" value="1"/>
</dbReference>
<protein>
    <recommendedName>
        <fullName evidence="6">FecR family protein</fullName>
    </recommendedName>
</protein>
<dbReference type="RefSeq" id="WP_115833965.1">
    <property type="nucleotide sequence ID" value="NZ_QNUL01000037.1"/>
</dbReference>
<evidence type="ECO:0000259" key="3">
    <source>
        <dbReference type="Pfam" id="PF16344"/>
    </source>
</evidence>
<dbReference type="PANTHER" id="PTHR30273:SF2">
    <property type="entry name" value="PROTEIN FECR"/>
    <property type="match status" value="1"/>
</dbReference>
<keyword evidence="1" id="KW-0472">Membrane</keyword>
<dbReference type="Gene3D" id="3.55.50.30">
    <property type="match status" value="1"/>
</dbReference>
<accession>A0A3D8Y391</accession>
<feature type="domain" description="Protein FecR C-terminal" evidence="3">
    <location>
        <begin position="301"/>
        <end position="368"/>
    </location>
</feature>
<dbReference type="GO" id="GO:0016989">
    <property type="term" value="F:sigma factor antagonist activity"/>
    <property type="evidence" value="ECO:0007669"/>
    <property type="project" value="TreeGrafter"/>
</dbReference>
<feature type="domain" description="FecR protein" evidence="2">
    <location>
        <begin position="157"/>
        <end position="242"/>
    </location>
</feature>
<name>A0A3D8Y391_9BACT</name>
<comment type="caution">
    <text evidence="4">The sequence shown here is derived from an EMBL/GenBank/DDBJ whole genome shotgun (WGS) entry which is preliminary data.</text>
</comment>
<keyword evidence="1" id="KW-0812">Transmembrane</keyword>
<proteinExistence type="predicted"/>
<dbReference type="Pfam" id="PF04773">
    <property type="entry name" value="FecR"/>
    <property type="match status" value="1"/>
</dbReference>
<dbReference type="PANTHER" id="PTHR30273">
    <property type="entry name" value="PERIPLASMIC SIGNAL SENSOR AND SIGMA FACTOR ACTIVATOR FECR-RELATED"/>
    <property type="match status" value="1"/>
</dbReference>
<dbReference type="Gene3D" id="2.60.120.1440">
    <property type="match status" value="1"/>
</dbReference>
<keyword evidence="1" id="KW-1133">Transmembrane helix</keyword>
<organism evidence="4 5">
    <name type="scientific">Dyadobacter luteus</name>
    <dbReference type="NCBI Taxonomy" id="2259619"/>
    <lineage>
        <taxon>Bacteria</taxon>
        <taxon>Pseudomonadati</taxon>
        <taxon>Bacteroidota</taxon>
        <taxon>Cytophagia</taxon>
        <taxon>Cytophagales</taxon>
        <taxon>Spirosomataceae</taxon>
        <taxon>Dyadobacter</taxon>
    </lineage>
</organism>
<evidence type="ECO:0000313" key="5">
    <source>
        <dbReference type="Proteomes" id="UP000256373"/>
    </source>
</evidence>
<evidence type="ECO:0008006" key="6">
    <source>
        <dbReference type="Google" id="ProtNLM"/>
    </source>
</evidence>
<reference evidence="4 5" key="1">
    <citation type="submission" date="2018-07" db="EMBL/GenBank/DDBJ databases">
        <title>Dyadobacter roseus sp. nov., isolated from rose rhizosphere soil.</title>
        <authorList>
            <person name="Chen L."/>
        </authorList>
    </citation>
    <scope>NUCLEOTIDE SEQUENCE [LARGE SCALE GENOMIC DNA]</scope>
    <source>
        <strain evidence="4 5">RS19</strain>
    </source>
</reference>
<dbReference type="AlphaFoldDB" id="A0A3D8Y391"/>
<dbReference type="InterPro" id="IPR012373">
    <property type="entry name" value="Ferrdict_sens_TM"/>
</dbReference>
<dbReference type="OrthoDB" id="645173at2"/>